<name>A0ABR0QNE0_GOSAR</name>
<evidence type="ECO:0000259" key="1">
    <source>
        <dbReference type="Pfam" id="PF13456"/>
    </source>
</evidence>
<dbReference type="Proteomes" id="UP001358586">
    <property type="component" value="Chromosome 3"/>
</dbReference>
<protein>
    <recommendedName>
        <fullName evidence="1">RNase H type-1 domain-containing protein</fullName>
    </recommendedName>
</protein>
<sequence length="118" mass="13565">MEKQLIFKEPIHFGGNYTVVKVELWGILDGLNLILNRSFEKVVIQTDNIEVVNAIQEGYSGTSNFALVRRILIILKALNQWKSQHIPREENLITDSLAKSVRSKRLGLRLIEDPPLWI</sequence>
<dbReference type="Pfam" id="PF13456">
    <property type="entry name" value="RVT_3"/>
    <property type="match status" value="1"/>
</dbReference>
<dbReference type="InterPro" id="IPR044730">
    <property type="entry name" value="RNase_H-like_dom_plant"/>
</dbReference>
<accession>A0ABR0QNE0</accession>
<evidence type="ECO:0000313" key="3">
    <source>
        <dbReference type="Proteomes" id="UP001358586"/>
    </source>
</evidence>
<proteinExistence type="predicted"/>
<dbReference type="PANTHER" id="PTHR47723">
    <property type="entry name" value="OS05G0353850 PROTEIN"/>
    <property type="match status" value="1"/>
</dbReference>
<reference evidence="2 3" key="1">
    <citation type="submission" date="2023-03" db="EMBL/GenBank/DDBJ databases">
        <title>WGS of Gossypium arboreum.</title>
        <authorList>
            <person name="Yu D."/>
        </authorList>
    </citation>
    <scope>NUCLEOTIDE SEQUENCE [LARGE SCALE GENOMIC DNA]</scope>
    <source>
        <tissue evidence="2">Leaf</tissue>
    </source>
</reference>
<dbReference type="InterPro" id="IPR002156">
    <property type="entry name" value="RNaseH_domain"/>
</dbReference>
<gene>
    <name evidence="2" type="ORF">PVK06_009713</name>
</gene>
<dbReference type="InterPro" id="IPR012337">
    <property type="entry name" value="RNaseH-like_sf"/>
</dbReference>
<comment type="caution">
    <text evidence="2">The sequence shown here is derived from an EMBL/GenBank/DDBJ whole genome shotgun (WGS) entry which is preliminary data.</text>
</comment>
<keyword evidence="3" id="KW-1185">Reference proteome</keyword>
<dbReference type="InterPro" id="IPR053151">
    <property type="entry name" value="RNase_H-like"/>
</dbReference>
<organism evidence="2 3">
    <name type="scientific">Gossypium arboreum</name>
    <name type="common">Tree cotton</name>
    <name type="synonym">Gossypium nanking</name>
    <dbReference type="NCBI Taxonomy" id="29729"/>
    <lineage>
        <taxon>Eukaryota</taxon>
        <taxon>Viridiplantae</taxon>
        <taxon>Streptophyta</taxon>
        <taxon>Embryophyta</taxon>
        <taxon>Tracheophyta</taxon>
        <taxon>Spermatophyta</taxon>
        <taxon>Magnoliopsida</taxon>
        <taxon>eudicotyledons</taxon>
        <taxon>Gunneridae</taxon>
        <taxon>Pentapetalae</taxon>
        <taxon>rosids</taxon>
        <taxon>malvids</taxon>
        <taxon>Malvales</taxon>
        <taxon>Malvaceae</taxon>
        <taxon>Malvoideae</taxon>
        <taxon>Gossypium</taxon>
    </lineage>
</organism>
<dbReference type="EMBL" id="JARKNE010000003">
    <property type="protein sequence ID" value="KAK5840808.1"/>
    <property type="molecule type" value="Genomic_DNA"/>
</dbReference>
<dbReference type="CDD" id="cd06222">
    <property type="entry name" value="RNase_H_like"/>
    <property type="match status" value="1"/>
</dbReference>
<dbReference type="PANTHER" id="PTHR47723:SF19">
    <property type="entry name" value="POLYNUCLEOTIDYL TRANSFERASE, RIBONUCLEASE H-LIKE SUPERFAMILY PROTEIN"/>
    <property type="match status" value="1"/>
</dbReference>
<feature type="domain" description="RNase H type-1" evidence="1">
    <location>
        <begin position="13"/>
        <end position="100"/>
    </location>
</feature>
<dbReference type="SUPFAM" id="SSF53098">
    <property type="entry name" value="Ribonuclease H-like"/>
    <property type="match status" value="1"/>
</dbReference>
<dbReference type="InterPro" id="IPR036397">
    <property type="entry name" value="RNaseH_sf"/>
</dbReference>
<evidence type="ECO:0000313" key="2">
    <source>
        <dbReference type="EMBL" id="KAK5840808.1"/>
    </source>
</evidence>
<dbReference type="Gene3D" id="3.30.420.10">
    <property type="entry name" value="Ribonuclease H-like superfamily/Ribonuclease H"/>
    <property type="match status" value="1"/>
</dbReference>